<dbReference type="KEGG" id="trc:DYE49_03435"/>
<protein>
    <submittedName>
        <fullName evidence="1">Uncharacterized protein</fullName>
    </submittedName>
</protein>
<dbReference type="EMBL" id="CP031517">
    <property type="protein sequence ID" value="QOS39559.1"/>
    <property type="molecule type" value="Genomic_DNA"/>
</dbReference>
<organism evidence="1 2">
    <name type="scientific">Treponema rectale</name>
    <dbReference type="NCBI Taxonomy" id="744512"/>
    <lineage>
        <taxon>Bacteria</taxon>
        <taxon>Pseudomonadati</taxon>
        <taxon>Spirochaetota</taxon>
        <taxon>Spirochaetia</taxon>
        <taxon>Spirochaetales</taxon>
        <taxon>Treponemataceae</taxon>
        <taxon>Treponema</taxon>
    </lineage>
</organism>
<accession>A0A7M1XIW7</accession>
<sequence length="286" mass="33508">MFTLGRTYNDDTYANRERISIQSVKESFPSENAALITKESKETEYYYYDYDGKVAKEFKSLDFHWVSDNNCHKEMSPTYFELNNGATVKFSYDYKNIEVCYNHSFFIGYSTYVSTYSIPEEESVAFKKVLDDTIAEEFDNYELAKVDAISTISLENALSSMKIDNPSFICMYFTDYEPHKYIRVMDENDEILTLLETFDSASLPTFECESFTQAGGFSYYYANKVSPYSINYYHNEKCLKITKNYEDVYKNSRSVYICYQLTDMQDTDLMYTVKKVLGTNQEIQIN</sequence>
<evidence type="ECO:0000313" key="1">
    <source>
        <dbReference type="EMBL" id="QOS39559.1"/>
    </source>
</evidence>
<evidence type="ECO:0000313" key="2">
    <source>
        <dbReference type="Proteomes" id="UP000593591"/>
    </source>
</evidence>
<dbReference type="Proteomes" id="UP000593591">
    <property type="component" value="Chromosome"/>
</dbReference>
<dbReference type="AlphaFoldDB" id="A0A7M1XIW7"/>
<gene>
    <name evidence="1" type="ORF">DYE49_03435</name>
</gene>
<reference evidence="1 2" key="1">
    <citation type="submission" date="2018-08" db="EMBL/GenBank/DDBJ databases">
        <title>The first complete genome of Treponema rectale (CHPAT), a commensal spirochete of the bovine rectum.</title>
        <authorList>
            <person name="Staton G.J."/>
            <person name="Clegg S.R."/>
            <person name="Carter S.D."/>
            <person name="Radford A.D."/>
            <person name="Darby A."/>
            <person name="Hall N."/>
            <person name="Birtles R.J."/>
            <person name="Evans N.J."/>
        </authorList>
    </citation>
    <scope>NUCLEOTIDE SEQUENCE [LARGE SCALE GENOMIC DNA]</scope>
    <source>
        <strain evidence="1 2">CHPA</strain>
    </source>
</reference>
<name>A0A7M1XIW7_9SPIR</name>
<proteinExistence type="predicted"/>